<gene>
    <name evidence="1" type="ORF">LMG6000_03724</name>
</gene>
<name>A0A6S7F3N2_9BURK</name>
<sequence length="228" mass="25209">MNPDPNIGAVERAMSELGDLADELLLIGGCAVGLLVTDPGATSVRATKDVDVRTEVTPLVNYYELCDRLKTRGFVEYQGDDVMCRWIKDGIMLDVVPTDGDILGFTNSWYQPAAKVPVIQNLPSGTVVRIISAPYFLATKLEAFASRGRGDYTHHDMEDIVTVVDGRESIVEEVLAGDDELRGFLRDEFEALLIESAFVDKLSWLLSPHEAVARQPILIERMRRIAGL</sequence>
<keyword evidence="2" id="KW-1185">Reference proteome</keyword>
<dbReference type="AlphaFoldDB" id="A0A6S7F3N2"/>
<organism evidence="1 2">
    <name type="scientific">Achromobacter insolitus</name>
    <dbReference type="NCBI Taxonomy" id="217204"/>
    <lineage>
        <taxon>Bacteria</taxon>
        <taxon>Pseudomonadati</taxon>
        <taxon>Pseudomonadota</taxon>
        <taxon>Betaproteobacteria</taxon>
        <taxon>Burkholderiales</taxon>
        <taxon>Alcaligenaceae</taxon>
        <taxon>Achromobacter</taxon>
    </lineage>
</organism>
<dbReference type="EMBL" id="CADILH010000006">
    <property type="protein sequence ID" value="CAB3934490.1"/>
    <property type="molecule type" value="Genomic_DNA"/>
</dbReference>
<dbReference type="Proteomes" id="UP000494183">
    <property type="component" value="Unassembled WGS sequence"/>
</dbReference>
<evidence type="ECO:0008006" key="3">
    <source>
        <dbReference type="Google" id="ProtNLM"/>
    </source>
</evidence>
<reference evidence="1 2" key="1">
    <citation type="submission" date="2020-04" db="EMBL/GenBank/DDBJ databases">
        <authorList>
            <person name="De Canck E."/>
        </authorList>
    </citation>
    <scope>NUCLEOTIDE SEQUENCE [LARGE SCALE GENOMIC DNA]</scope>
    <source>
        <strain evidence="1 2">LMG 6000</strain>
    </source>
</reference>
<proteinExistence type="predicted"/>
<protein>
    <recommendedName>
        <fullName evidence="3">Nucleotidyl transferase AbiEii toxin, Type IV TA system</fullName>
    </recommendedName>
</protein>
<evidence type="ECO:0000313" key="1">
    <source>
        <dbReference type="EMBL" id="CAB3934490.1"/>
    </source>
</evidence>
<evidence type="ECO:0000313" key="2">
    <source>
        <dbReference type="Proteomes" id="UP000494183"/>
    </source>
</evidence>
<accession>A0A6S7F3N2</accession>